<evidence type="ECO:0000313" key="6">
    <source>
        <dbReference type="EMBL" id="MBA1836952.1"/>
    </source>
</evidence>
<evidence type="ECO:0000256" key="1">
    <source>
        <dbReference type="ARBA" id="ARBA00004141"/>
    </source>
</evidence>
<keyword evidence="7" id="KW-1185">Reference proteome</keyword>
<evidence type="ECO:0000256" key="4">
    <source>
        <dbReference type="ARBA" id="ARBA00023136"/>
    </source>
</evidence>
<comment type="caution">
    <text evidence="6">The sequence shown here is derived from an EMBL/GenBank/DDBJ whole genome shotgun (WGS) entry which is preliminary data.</text>
</comment>
<dbReference type="PANTHER" id="PTHR33507">
    <property type="entry name" value="INNER MEMBRANE PROTEIN YBBJ"/>
    <property type="match status" value="1"/>
</dbReference>
<keyword evidence="4" id="KW-0472">Membrane</keyword>
<dbReference type="Gene3D" id="2.40.50.140">
    <property type="entry name" value="Nucleic acid-binding proteins"/>
    <property type="match status" value="1"/>
</dbReference>
<name>A0A7H0K8D9_9CORY</name>
<evidence type="ECO:0000313" key="7">
    <source>
        <dbReference type="Proteomes" id="UP000577408"/>
    </source>
</evidence>
<dbReference type="GO" id="GO:0005886">
    <property type="term" value="C:plasma membrane"/>
    <property type="evidence" value="ECO:0007669"/>
    <property type="project" value="TreeGrafter"/>
</dbReference>
<evidence type="ECO:0000256" key="3">
    <source>
        <dbReference type="ARBA" id="ARBA00022989"/>
    </source>
</evidence>
<dbReference type="EMBL" id="JABFED010000002">
    <property type="protein sequence ID" value="MBA1836952.1"/>
    <property type="molecule type" value="Genomic_DNA"/>
</dbReference>
<dbReference type="AlphaFoldDB" id="A0A7H0K8D9"/>
<gene>
    <name evidence="6" type="ORF">HMA55_03390</name>
</gene>
<dbReference type="RefSeq" id="WP_181191675.1">
    <property type="nucleotide sequence ID" value="NZ_JABFED010000002.1"/>
</dbReference>
<proteinExistence type="predicted"/>
<dbReference type="Pfam" id="PF01957">
    <property type="entry name" value="NfeD"/>
    <property type="match status" value="1"/>
</dbReference>
<sequence length="142" mass="14999">MGPLFWFVAAASLALLELAAGELTLLMLGAGALTTAVVALAGLPLWAEVAVFVAASALFWCFLRPVLRRRMDQPMVLDDSPMALVGSRAEVVEDIVAGEGQVRFDGSLWSARSLDPGETIPAGSTVTVYDIDGPVAVVWKEP</sequence>
<dbReference type="InterPro" id="IPR002810">
    <property type="entry name" value="NfeD-like_C"/>
</dbReference>
<keyword evidence="2" id="KW-0812">Transmembrane</keyword>
<reference evidence="6 7" key="1">
    <citation type="submission" date="2020-05" db="EMBL/GenBank/DDBJ databases">
        <title>Descriptions of Corynebacterium xxxx sp. nov., Corynebacterium yyyy sp. nov. and Corynebacterium zzzz sp. nov.</title>
        <authorList>
            <person name="Zhang G."/>
        </authorList>
    </citation>
    <scope>NUCLEOTIDE SEQUENCE [LARGE SCALE GENOMIC DNA]</scope>
    <source>
        <strain evidence="7">zg-913</strain>
    </source>
</reference>
<evidence type="ECO:0000259" key="5">
    <source>
        <dbReference type="Pfam" id="PF01957"/>
    </source>
</evidence>
<dbReference type="SUPFAM" id="SSF141322">
    <property type="entry name" value="NfeD domain-like"/>
    <property type="match status" value="1"/>
</dbReference>
<dbReference type="PANTHER" id="PTHR33507:SF3">
    <property type="entry name" value="INNER MEMBRANE PROTEIN YBBJ"/>
    <property type="match status" value="1"/>
</dbReference>
<comment type="subcellular location">
    <subcellularLocation>
        <location evidence="1">Membrane</location>
        <topology evidence="1">Multi-pass membrane protein</topology>
    </subcellularLocation>
</comment>
<protein>
    <submittedName>
        <fullName evidence="6">NfeD family protein</fullName>
    </submittedName>
</protein>
<feature type="domain" description="NfeD-like C-terminal" evidence="5">
    <location>
        <begin position="83"/>
        <end position="140"/>
    </location>
</feature>
<dbReference type="InterPro" id="IPR012340">
    <property type="entry name" value="NA-bd_OB-fold"/>
</dbReference>
<keyword evidence="3" id="KW-1133">Transmembrane helix</keyword>
<dbReference type="InterPro" id="IPR052165">
    <property type="entry name" value="Membrane_assoc_protease"/>
</dbReference>
<organism evidence="6 7">
    <name type="scientific">Corynebacterium wankanglinii</name>
    <dbReference type="NCBI Taxonomy" id="2735136"/>
    <lineage>
        <taxon>Bacteria</taxon>
        <taxon>Bacillati</taxon>
        <taxon>Actinomycetota</taxon>
        <taxon>Actinomycetes</taxon>
        <taxon>Mycobacteriales</taxon>
        <taxon>Corynebacteriaceae</taxon>
        <taxon>Corynebacterium</taxon>
    </lineage>
</organism>
<dbReference type="Proteomes" id="UP000577408">
    <property type="component" value="Unassembled WGS sequence"/>
</dbReference>
<accession>A0A7H0K8D9</accession>
<evidence type="ECO:0000256" key="2">
    <source>
        <dbReference type="ARBA" id="ARBA00022692"/>
    </source>
</evidence>